<feature type="repeat" description="WD" evidence="3">
    <location>
        <begin position="590"/>
        <end position="624"/>
    </location>
</feature>
<name>A0A8S1N2X7_9CILI</name>
<dbReference type="Pfam" id="PF00400">
    <property type="entry name" value="WD40"/>
    <property type="match status" value="3"/>
</dbReference>
<proteinExistence type="predicted"/>
<feature type="repeat" description="WD" evidence="3">
    <location>
        <begin position="427"/>
        <end position="467"/>
    </location>
</feature>
<keyword evidence="5" id="KW-1185">Reference proteome</keyword>
<accession>A0A8S1N2X7</accession>
<dbReference type="InterPro" id="IPR001680">
    <property type="entry name" value="WD40_rpt"/>
</dbReference>
<reference evidence="4" key="1">
    <citation type="submission" date="2021-01" db="EMBL/GenBank/DDBJ databases">
        <authorList>
            <consortium name="Genoscope - CEA"/>
            <person name="William W."/>
        </authorList>
    </citation>
    <scope>NUCLEOTIDE SEQUENCE</scope>
</reference>
<organism evidence="4 5">
    <name type="scientific">Paramecium sonneborni</name>
    <dbReference type="NCBI Taxonomy" id="65129"/>
    <lineage>
        <taxon>Eukaryota</taxon>
        <taxon>Sar</taxon>
        <taxon>Alveolata</taxon>
        <taxon>Ciliophora</taxon>
        <taxon>Intramacronucleata</taxon>
        <taxon>Oligohymenophorea</taxon>
        <taxon>Peniculida</taxon>
        <taxon>Parameciidae</taxon>
        <taxon>Paramecium</taxon>
    </lineage>
</organism>
<dbReference type="PANTHER" id="PTHR19848">
    <property type="entry name" value="WD40 REPEAT PROTEIN"/>
    <property type="match status" value="1"/>
</dbReference>
<dbReference type="InterPro" id="IPR019775">
    <property type="entry name" value="WD40_repeat_CS"/>
</dbReference>
<dbReference type="PANTHER" id="PTHR19848:SF8">
    <property type="entry name" value="F-BOX AND WD REPEAT DOMAIN CONTAINING 7"/>
    <property type="match status" value="1"/>
</dbReference>
<dbReference type="Proteomes" id="UP000692954">
    <property type="component" value="Unassembled WGS sequence"/>
</dbReference>
<evidence type="ECO:0000256" key="2">
    <source>
        <dbReference type="ARBA" id="ARBA00022737"/>
    </source>
</evidence>
<keyword evidence="1 3" id="KW-0853">WD repeat</keyword>
<dbReference type="AlphaFoldDB" id="A0A8S1N2X7"/>
<evidence type="ECO:0000256" key="1">
    <source>
        <dbReference type="ARBA" id="ARBA00022574"/>
    </source>
</evidence>
<dbReference type="PROSITE" id="PS50294">
    <property type="entry name" value="WD_REPEATS_REGION"/>
    <property type="match status" value="1"/>
</dbReference>
<dbReference type="CDD" id="cd00200">
    <property type="entry name" value="WD40"/>
    <property type="match status" value="1"/>
</dbReference>
<comment type="caution">
    <text evidence="4">The sequence shown here is derived from an EMBL/GenBank/DDBJ whole genome shotgun (WGS) entry which is preliminary data.</text>
</comment>
<protein>
    <submittedName>
        <fullName evidence="4">Uncharacterized protein</fullName>
    </submittedName>
</protein>
<dbReference type="PROSITE" id="PS50082">
    <property type="entry name" value="WD_REPEATS_2"/>
    <property type="match status" value="3"/>
</dbReference>
<gene>
    <name evidence="4" type="ORF">PSON_ATCC_30995.1.T0480243</name>
</gene>
<evidence type="ECO:0000313" key="5">
    <source>
        <dbReference type="Proteomes" id="UP000692954"/>
    </source>
</evidence>
<dbReference type="OrthoDB" id="59941at2759"/>
<dbReference type="EMBL" id="CAJJDN010000048">
    <property type="protein sequence ID" value="CAD8085609.1"/>
    <property type="molecule type" value="Genomic_DNA"/>
</dbReference>
<evidence type="ECO:0000256" key="3">
    <source>
        <dbReference type="PROSITE-ProRule" id="PRU00221"/>
    </source>
</evidence>
<feature type="repeat" description="WD" evidence="3">
    <location>
        <begin position="549"/>
        <end position="589"/>
    </location>
</feature>
<sequence>MLNPTNANKLSTSSQALSKSVHFSLGNSQAPVSFSDVKPVSGIQRSAIDHPQVGQVTGIDCGIHMKQLKGFCIEQKCIHQRRKLCVGCLWGHTCVHKVQVPEFVKLLTDKLAIAEFDFFDKVLKVVKKDHLQNEIDEMFLKIKMDFDNHLNDLYSQFMYWTKHGMGEVIKKGFLADFLLDDNVIEQIMELVLKGRAMEAEDETIQTCVELINADPQEIKLLPQQLQSTLVECEEVIRQTLHQLEQSLVTFKSTPFDFKNIKEGVEIPRLRIPGTQGNIQGGGGGFGFGGGFSQIPQTNFIGTASQLPRTSVPPTTTHFQNRFASGLASQLNAKLFIDARDLHQSQVWAVCKISPQVIATGDWQGNIKIIGLTLEGQYQFMQSLNHGKNVYSLLLSDTTTLISAGQNQKDEWTIKIWDLERSQLIKELKGHINYIFSLTQPIPGTLVSCSYDETVRVWNLQNGQCTKVFKEFKTSFNDLLSWNQEEVICCSDDKAIRLLNIQTGEMKMQLFDSCFVNGIARVSQNEIAVGNFKGEILIINVTEQKIVRRMGSHKSFVWRIKMIDKDLIASASFDKTIKIWEWQSGQLVASLEGHQDIVRSIELIEEIGFLVSTSDDKSIKVWRLI</sequence>
<evidence type="ECO:0000313" key="4">
    <source>
        <dbReference type="EMBL" id="CAD8085609.1"/>
    </source>
</evidence>
<keyword evidence="2" id="KW-0677">Repeat</keyword>
<dbReference type="SMART" id="SM00320">
    <property type="entry name" value="WD40"/>
    <property type="match status" value="6"/>
</dbReference>
<dbReference type="PROSITE" id="PS00678">
    <property type="entry name" value="WD_REPEATS_1"/>
    <property type="match status" value="1"/>
</dbReference>